<evidence type="ECO:0000313" key="1">
    <source>
        <dbReference type="EMBL" id="QEW36793.1"/>
    </source>
</evidence>
<sequence>MKNIVFKEQEGVFVADFASEGNCVIQIDNGNVEPLKIYRHMPEMEPSAYDAIPLHGPYQRVIDLCVPVGMMIRIVSATAVTAAKMIVLPQASGNGSSVTEATASVDANVGTPSVDVTMKEGKLNFAFKNLKGQKGDTGVVGTKEVIKVNRDKLGPKEIKENKVLLERKETKAMPVQKSNQ</sequence>
<evidence type="ECO:0000313" key="2">
    <source>
        <dbReference type="Proteomes" id="UP000326091"/>
    </source>
</evidence>
<name>A0A5P3AUM7_PHOVU</name>
<proteinExistence type="predicted"/>
<dbReference type="AlphaFoldDB" id="A0A5P3AUM7"/>
<dbReference type="Proteomes" id="UP000326091">
    <property type="component" value="Chromosome"/>
</dbReference>
<protein>
    <submittedName>
        <fullName evidence="1">Uncharacterized protein</fullName>
    </submittedName>
</protein>
<dbReference type="RefSeq" id="WP_151061759.1">
    <property type="nucleotide sequence ID" value="NZ_CP043529.1"/>
</dbReference>
<gene>
    <name evidence="1" type="ORF">VIC01_02355</name>
</gene>
<reference evidence="1 2" key="1">
    <citation type="submission" date="2019-09" db="EMBL/GenBank/DDBJ databases">
        <title>Commensal-derived Metabolites Govern Vibrio cholerae Pathogenesis in Host.</title>
        <authorList>
            <person name="Yoon S.S."/>
            <person name="Yoon M.Y."/>
        </authorList>
    </citation>
    <scope>NUCLEOTIDE SEQUENCE [LARGE SCALE GENOMIC DNA]</scope>
    <source>
        <strain evidence="1 2">VIC01</strain>
    </source>
</reference>
<organism evidence="1 2">
    <name type="scientific">Phocaeicola vulgatus</name>
    <name type="common">Bacteroides vulgatus</name>
    <dbReference type="NCBI Taxonomy" id="821"/>
    <lineage>
        <taxon>Bacteria</taxon>
        <taxon>Pseudomonadati</taxon>
        <taxon>Bacteroidota</taxon>
        <taxon>Bacteroidia</taxon>
        <taxon>Bacteroidales</taxon>
        <taxon>Bacteroidaceae</taxon>
        <taxon>Phocaeicola</taxon>
    </lineage>
</organism>
<dbReference type="EMBL" id="CP043529">
    <property type="protein sequence ID" value="QEW36793.1"/>
    <property type="molecule type" value="Genomic_DNA"/>
</dbReference>
<accession>A0A5P3AUM7</accession>